<keyword evidence="6" id="KW-1185">Reference proteome</keyword>
<proteinExistence type="predicted"/>
<protein>
    <submittedName>
        <fullName evidence="4">DNA polymerase-3 subunit delta</fullName>
        <ecNumber evidence="3">2.7.7.7</ecNumber>
    </submittedName>
</protein>
<dbReference type="EMBL" id="FOOI01000003">
    <property type="protein sequence ID" value="SFF97394.1"/>
    <property type="molecule type" value="Genomic_DNA"/>
</dbReference>
<dbReference type="GO" id="GO:0003887">
    <property type="term" value="F:DNA-directed DNA polymerase activity"/>
    <property type="evidence" value="ECO:0007669"/>
    <property type="project" value="UniProtKB-EC"/>
</dbReference>
<evidence type="ECO:0000313" key="6">
    <source>
        <dbReference type="Proteomes" id="UP000533017"/>
    </source>
</evidence>
<feature type="region of interest" description="Disordered" evidence="1">
    <location>
        <begin position="1"/>
        <end position="20"/>
    </location>
</feature>
<dbReference type="SUPFAM" id="SSF52540">
    <property type="entry name" value="P-loop containing nucleoside triphosphate hydrolases"/>
    <property type="match status" value="1"/>
</dbReference>
<dbReference type="NCBIfam" id="TIGR00678">
    <property type="entry name" value="holB"/>
    <property type="match status" value="1"/>
</dbReference>
<sequence>MTQVQQADSGSGELRPAELAPADVPMTGVWADLVGQEPTVAVLRQAATAAAAWLAGDRSPSAMTHAWLLTGPPGSGRSNAARAFAAALQCERGGCGECSACRTALTGSHPDVTLVRTEQLSLRVDEIRELVRKSAMSPVGRRWQVLVVEDADRLTEQAADALLKSLEEPAERTVWVLCAPTVEDAVPTIRSRCRLLVLRTPPTSAVAEVLQRRYDVEPAVAMFAARASQGHIGRARALATKEEVRARRQQVLAVPSSLRDLTSCLTAAAQLVELASTEAKEATADLDGAEKLELERAYGVSGSGGRGPRPRQLQTAQKDLDEQQKVRAKRLQRDALDRALLDLTAYYRDVLAVALRARTELVNEELRGDIERRAAATRPEQVIRQIDAILACREAITANVAPLLAAEAMTIALWHTPG</sequence>
<dbReference type="Pfam" id="PF13177">
    <property type="entry name" value="DNA_pol3_delta2"/>
    <property type="match status" value="1"/>
</dbReference>
<dbReference type="AlphaFoldDB" id="A0A1I2N0K8"/>
<evidence type="ECO:0000313" key="4">
    <source>
        <dbReference type="EMBL" id="SFF97394.1"/>
    </source>
</evidence>
<dbReference type="GO" id="GO:0006261">
    <property type="term" value="P:DNA-templated DNA replication"/>
    <property type="evidence" value="ECO:0007669"/>
    <property type="project" value="TreeGrafter"/>
</dbReference>
<keyword evidence="3" id="KW-0548">Nucleotidyltransferase</keyword>
<organism evidence="4 5">
    <name type="scientific">Actinopolymorpha cephalotaxi</name>
    <dbReference type="NCBI Taxonomy" id="504797"/>
    <lineage>
        <taxon>Bacteria</taxon>
        <taxon>Bacillati</taxon>
        <taxon>Actinomycetota</taxon>
        <taxon>Actinomycetes</taxon>
        <taxon>Propionibacteriales</taxon>
        <taxon>Actinopolymorphaceae</taxon>
        <taxon>Actinopolymorpha</taxon>
    </lineage>
</organism>
<dbReference type="EMBL" id="JACBZA010000001">
    <property type="protein sequence ID" value="NYH85743.1"/>
    <property type="molecule type" value="Genomic_DNA"/>
</dbReference>
<reference evidence="3 6" key="2">
    <citation type="submission" date="2020-07" db="EMBL/GenBank/DDBJ databases">
        <title>Sequencing the genomes of 1000 actinobacteria strains.</title>
        <authorList>
            <person name="Klenk H.-P."/>
        </authorList>
    </citation>
    <scope>NUCLEOTIDE SEQUENCE [LARGE SCALE GENOMIC DNA]</scope>
    <source>
        <strain evidence="3 6">DSM 45117</strain>
    </source>
</reference>
<dbReference type="InterPro" id="IPR050238">
    <property type="entry name" value="DNA_Rep/Repair_Clamp_Loader"/>
</dbReference>
<keyword evidence="3" id="KW-0808">Transferase</keyword>
<dbReference type="InterPro" id="IPR003593">
    <property type="entry name" value="AAA+_ATPase"/>
</dbReference>
<dbReference type="PANTHER" id="PTHR11669">
    <property type="entry name" value="REPLICATION FACTOR C / DNA POLYMERASE III GAMMA-TAU SUBUNIT"/>
    <property type="match status" value="1"/>
</dbReference>
<dbReference type="STRING" id="504797.SAMN05421678_103152"/>
<gene>
    <name evidence="3" type="ORF">FHR37_004594</name>
    <name evidence="4" type="ORF">SAMN05421678_103152</name>
</gene>
<dbReference type="NCBIfam" id="NF005926">
    <property type="entry name" value="PRK07940.1"/>
    <property type="match status" value="1"/>
</dbReference>
<dbReference type="GO" id="GO:0008408">
    <property type="term" value="F:3'-5' exonuclease activity"/>
    <property type="evidence" value="ECO:0007669"/>
    <property type="project" value="InterPro"/>
</dbReference>
<evidence type="ECO:0000313" key="3">
    <source>
        <dbReference type="EMBL" id="NYH85743.1"/>
    </source>
</evidence>
<evidence type="ECO:0000313" key="5">
    <source>
        <dbReference type="Proteomes" id="UP000199052"/>
    </source>
</evidence>
<evidence type="ECO:0000259" key="2">
    <source>
        <dbReference type="SMART" id="SM00382"/>
    </source>
</evidence>
<dbReference type="Gene3D" id="3.40.50.300">
    <property type="entry name" value="P-loop containing nucleotide triphosphate hydrolases"/>
    <property type="match status" value="1"/>
</dbReference>
<dbReference type="Proteomes" id="UP000533017">
    <property type="component" value="Unassembled WGS sequence"/>
</dbReference>
<dbReference type="InterPro" id="IPR004622">
    <property type="entry name" value="DNA_pol_HolB"/>
</dbReference>
<dbReference type="PANTHER" id="PTHR11669:SF8">
    <property type="entry name" value="DNA POLYMERASE III SUBUNIT DELTA"/>
    <property type="match status" value="1"/>
</dbReference>
<dbReference type="EC" id="2.7.7.7" evidence="3"/>
<name>A0A1I2N0K8_9ACTN</name>
<reference evidence="4 5" key="1">
    <citation type="submission" date="2016-10" db="EMBL/GenBank/DDBJ databases">
        <authorList>
            <person name="de Groot N.N."/>
        </authorList>
    </citation>
    <scope>NUCLEOTIDE SEQUENCE [LARGE SCALE GENOMIC DNA]</scope>
    <source>
        <strain evidence="4 5">CPCC 202808</strain>
    </source>
</reference>
<accession>A0A1I2N0K8</accession>
<dbReference type="SMART" id="SM00382">
    <property type="entry name" value="AAA"/>
    <property type="match status" value="1"/>
</dbReference>
<evidence type="ECO:0000256" key="1">
    <source>
        <dbReference type="SAM" id="MobiDB-lite"/>
    </source>
</evidence>
<feature type="domain" description="AAA+ ATPase" evidence="2">
    <location>
        <begin position="63"/>
        <end position="201"/>
    </location>
</feature>
<dbReference type="Proteomes" id="UP000199052">
    <property type="component" value="Unassembled WGS sequence"/>
</dbReference>
<dbReference type="InterPro" id="IPR027417">
    <property type="entry name" value="P-loop_NTPase"/>
</dbReference>